<comment type="caution">
    <text evidence="1">The sequence shown here is derived from an EMBL/GenBank/DDBJ whole genome shotgun (WGS) entry which is preliminary data.</text>
</comment>
<name>A0ACC5X962_PANGG</name>
<sequence>MAASVSSVSVTLSRCVWNKSRLIPAVRRISAAAVCLRTHSSSDGGGSSVTESTDEFRFVERLIPPTRIPPPPKHTGPAPSGWTPPSETPPSLPYMIRRSRMHNIPVYSDIKHGNQKSTVVRKVEGDIWALNKDVKEHLQQLTGREPPTKVNEVTMSIRIKGQFDTELKDRPTEEQNRAAGETAQNLRRFCAKDFRVDFDVTSSNRDRSVSAAASLVRLLTRRCVMERVWRRRTPAFVRSLLMDVSLKEDELSGGMEPEQMSKDGISLPVTAACGADLTPAAEEEDTSSSSSSLRPCGLCLSNPARYTCPRCNVPYCALSCYRGSAHTACSEQFYKDCVSQELRQRGRAAHEDRIHMRDILLRMRRAEGGLGGVTRELMENSGEQVTEKDTETLTLLSRLAEIQRDREEGHEDEVQDILQRLAQTDAEEEEGEEEEDVVTRLSGLNIESLTEDELWTLLPEKDKQKFERLLKDGGISALVPIWQPWWEEHERDRAVLIEELKREGRAEETSSVEEGENRDVQDLDTASEHPSPLKQEVKEQKVKMKGSRDAPPPISCEIPPLSSLCSASPSPLVKFSLVNVLYGYAFTLRLFNGDVSETQQLLEFTRLLLSVSECLGRSRTFGSFSEALSAAMASISAELYDSDSALSAVEGVAHILSGASKDDGAGYTLSALAQLRSAFSRARTAAPRDHAHFRRMCFLAGKKCEFLQAWANENTHTLRGLARRAWSECQRQTGERQEMERDRKQVEESWKKGRARGKVMIEEI</sequence>
<proteinExistence type="predicted"/>
<reference evidence="1 2" key="1">
    <citation type="journal article" date="2022" name="bioRxiv">
        <title>An ancient truncated duplication of the anti-Mullerian hormone receptor type 2 gene is a potential conserved master sex determinant in the Pangasiidae catfish family.</title>
        <authorList>
            <person name="Wen M."/>
            <person name="Pan Q."/>
            <person name="Jouanno E."/>
            <person name="Montfort J."/>
            <person name="Zahm M."/>
            <person name="Cabau C."/>
            <person name="Klopp C."/>
            <person name="Iampietro C."/>
            <person name="Roques C."/>
            <person name="Bouchez O."/>
            <person name="Castinel A."/>
            <person name="Donnadieu C."/>
            <person name="Parrinello H."/>
            <person name="Poncet C."/>
            <person name="Belmonte E."/>
            <person name="Gautier V."/>
            <person name="Avarre J.-C."/>
            <person name="Dugue R."/>
            <person name="Gustiano R."/>
            <person name="Ha T.T.T."/>
            <person name="Campet M."/>
            <person name="Sriphairoj K."/>
            <person name="Ribolli J."/>
            <person name="de Almeida F.L."/>
            <person name="Desvignes T."/>
            <person name="Postlethwait J.H."/>
            <person name="Bucao C.F."/>
            <person name="Robinson-Rechavi M."/>
            <person name="Bobe J."/>
            <person name="Herpin A."/>
            <person name="Guiguen Y."/>
        </authorList>
    </citation>
    <scope>NUCLEOTIDE SEQUENCE [LARGE SCALE GENOMIC DNA]</scope>
    <source>
        <strain evidence="1">YG-Dec2019</strain>
    </source>
</reference>
<dbReference type="Proteomes" id="UP000829447">
    <property type="component" value="Linkage Group LG17"/>
</dbReference>
<organism evidence="1 2">
    <name type="scientific">Pangasianodon gigas</name>
    <name type="common">Mekong giant catfish</name>
    <name type="synonym">Pangasius gigas</name>
    <dbReference type="NCBI Taxonomy" id="30993"/>
    <lineage>
        <taxon>Eukaryota</taxon>
        <taxon>Metazoa</taxon>
        <taxon>Chordata</taxon>
        <taxon>Craniata</taxon>
        <taxon>Vertebrata</taxon>
        <taxon>Euteleostomi</taxon>
        <taxon>Actinopterygii</taxon>
        <taxon>Neopterygii</taxon>
        <taxon>Teleostei</taxon>
        <taxon>Ostariophysi</taxon>
        <taxon>Siluriformes</taxon>
        <taxon>Pangasiidae</taxon>
        <taxon>Pangasianodon</taxon>
    </lineage>
</organism>
<evidence type="ECO:0000313" key="2">
    <source>
        <dbReference type="Proteomes" id="UP000829447"/>
    </source>
</evidence>
<evidence type="ECO:0000313" key="1">
    <source>
        <dbReference type="EMBL" id="MCI4387893.1"/>
    </source>
</evidence>
<dbReference type="EMBL" id="CM040470">
    <property type="protein sequence ID" value="MCI4387893.1"/>
    <property type="molecule type" value="Genomic_DNA"/>
</dbReference>
<accession>A0ACC5X962</accession>
<gene>
    <name evidence="1" type="ORF">PGIGA_G00079360</name>
</gene>
<protein>
    <submittedName>
        <fullName evidence="1">Uncharacterized protein</fullName>
    </submittedName>
</protein>
<keyword evidence="2" id="KW-1185">Reference proteome</keyword>